<proteinExistence type="predicted"/>
<dbReference type="InterPro" id="IPR014756">
    <property type="entry name" value="Ig_E-set"/>
</dbReference>
<dbReference type="Gene3D" id="2.60.40.10">
    <property type="entry name" value="Immunoglobulins"/>
    <property type="match status" value="2"/>
</dbReference>
<feature type="domain" description="IPT/TIG" evidence="2">
    <location>
        <begin position="77"/>
        <end position="164"/>
    </location>
</feature>
<evidence type="ECO:0000313" key="3">
    <source>
        <dbReference type="EMBL" id="MCD5309774.1"/>
    </source>
</evidence>
<evidence type="ECO:0000256" key="1">
    <source>
        <dbReference type="SAM" id="MobiDB-lite"/>
    </source>
</evidence>
<accession>A0A9X1SRM9</accession>
<dbReference type="InterPro" id="IPR002909">
    <property type="entry name" value="IPT_dom"/>
</dbReference>
<name>A0A9X1SRM9_9ACTN</name>
<sequence length="374" mass="36713">MLDVHPTGRASIRHLGGASQMGPRELSRGGNAMRTPKFTAKRALGLTAAAALAVAGTLTIAGTSEAAATPLKLNKVTGNAAGGTQISVTGKGFQDKLGEDIAKAAVFFPGAACLAADAATGVDAAAFNVVSATKITLTTDALTGGSWTLCVFDGTTAAAASLGSGAFKTAAAPTATTISGGTGGIAKAPVKGGNTVTVTGTGFTAKTTATVDGVKATATYVDANRLSVKLPAHAPGAGFPVRVTSEYGSANTTTDTLTYVPVVSVKPAVGDGTANRVVTVTGAGFDKLTFGGAGAKVVVAFVPGGTTLTANTTDTADLFPCTGVIVESDTSLTCKTAALSGAFSVQLLNATAAGLYTSEVTPVSKTATYTAAMF</sequence>
<dbReference type="Pfam" id="PF01833">
    <property type="entry name" value="TIG"/>
    <property type="match status" value="2"/>
</dbReference>
<feature type="domain" description="IPT/TIG" evidence="2">
    <location>
        <begin position="187"/>
        <end position="259"/>
    </location>
</feature>
<gene>
    <name evidence="3" type="ORF">LR394_02615</name>
</gene>
<organism evidence="3 4">
    <name type="scientific">Kineosporia babensis</name>
    <dbReference type="NCBI Taxonomy" id="499548"/>
    <lineage>
        <taxon>Bacteria</taxon>
        <taxon>Bacillati</taxon>
        <taxon>Actinomycetota</taxon>
        <taxon>Actinomycetes</taxon>
        <taxon>Kineosporiales</taxon>
        <taxon>Kineosporiaceae</taxon>
        <taxon>Kineosporia</taxon>
    </lineage>
</organism>
<dbReference type="GO" id="GO:0005975">
    <property type="term" value="P:carbohydrate metabolic process"/>
    <property type="evidence" value="ECO:0007669"/>
    <property type="project" value="UniProtKB-ARBA"/>
</dbReference>
<dbReference type="AlphaFoldDB" id="A0A9X1SRM9"/>
<comment type="caution">
    <text evidence="3">The sequence shown here is derived from an EMBL/GenBank/DDBJ whole genome shotgun (WGS) entry which is preliminary data.</text>
</comment>
<dbReference type="RefSeq" id="WP_231438692.1">
    <property type="nucleotide sequence ID" value="NZ_JAJOMB010000001.1"/>
</dbReference>
<feature type="region of interest" description="Disordered" evidence="1">
    <location>
        <begin position="1"/>
        <end position="32"/>
    </location>
</feature>
<evidence type="ECO:0000313" key="4">
    <source>
        <dbReference type="Proteomes" id="UP001138997"/>
    </source>
</evidence>
<protein>
    <submittedName>
        <fullName evidence="3">IPT/TIG domain-containing protein</fullName>
    </submittedName>
</protein>
<dbReference type="InterPro" id="IPR013783">
    <property type="entry name" value="Ig-like_fold"/>
</dbReference>
<evidence type="ECO:0000259" key="2">
    <source>
        <dbReference type="Pfam" id="PF01833"/>
    </source>
</evidence>
<dbReference type="EMBL" id="JAJOMB010000001">
    <property type="protein sequence ID" value="MCD5309774.1"/>
    <property type="molecule type" value="Genomic_DNA"/>
</dbReference>
<dbReference type="Proteomes" id="UP001138997">
    <property type="component" value="Unassembled WGS sequence"/>
</dbReference>
<dbReference type="SUPFAM" id="SSF81296">
    <property type="entry name" value="E set domains"/>
    <property type="match status" value="1"/>
</dbReference>
<keyword evidence="4" id="KW-1185">Reference proteome</keyword>
<reference evidence="3" key="1">
    <citation type="submission" date="2021-11" db="EMBL/GenBank/DDBJ databases">
        <title>Streptomyces corallinus and Kineosporia corallina sp. nov., two new coral-derived marine actinobacteria.</title>
        <authorList>
            <person name="Buangrab K."/>
            <person name="Sutthacheep M."/>
            <person name="Yeemin T."/>
            <person name="Harunari E."/>
            <person name="Igarashi Y."/>
            <person name="Sripreechasak P."/>
            <person name="Kanchanasin P."/>
            <person name="Tanasupawat S."/>
            <person name="Phongsopitanun W."/>
        </authorList>
    </citation>
    <scope>NUCLEOTIDE SEQUENCE</scope>
    <source>
        <strain evidence="3">JCM 31032</strain>
    </source>
</reference>